<gene>
    <name evidence="3" type="ORF">CTOB1V02_LOCUS3767</name>
</gene>
<feature type="region of interest" description="Disordered" evidence="1">
    <location>
        <begin position="1"/>
        <end position="23"/>
    </location>
</feature>
<feature type="region of interest" description="Disordered" evidence="1">
    <location>
        <begin position="354"/>
        <end position="374"/>
    </location>
</feature>
<feature type="region of interest" description="Disordered" evidence="1">
    <location>
        <begin position="217"/>
        <end position="252"/>
    </location>
</feature>
<dbReference type="EMBL" id="OB660672">
    <property type="protein sequence ID" value="CAD7225835.1"/>
    <property type="molecule type" value="Genomic_DNA"/>
</dbReference>
<reference evidence="3" key="1">
    <citation type="submission" date="2020-11" db="EMBL/GenBank/DDBJ databases">
        <authorList>
            <person name="Tran Van P."/>
        </authorList>
    </citation>
    <scope>NUCLEOTIDE SEQUENCE</scope>
</reference>
<keyword evidence="2" id="KW-0472">Membrane</keyword>
<evidence type="ECO:0000313" key="3">
    <source>
        <dbReference type="EMBL" id="CAD7225835.1"/>
    </source>
</evidence>
<evidence type="ECO:0000256" key="2">
    <source>
        <dbReference type="SAM" id="Phobius"/>
    </source>
</evidence>
<feature type="compositionally biased region" description="Polar residues" evidence="1">
    <location>
        <begin position="365"/>
        <end position="374"/>
    </location>
</feature>
<keyword evidence="2" id="KW-0812">Transmembrane</keyword>
<feature type="compositionally biased region" description="Basic residues" evidence="1">
    <location>
        <begin position="270"/>
        <end position="284"/>
    </location>
</feature>
<proteinExistence type="predicted"/>
<feature type="compositionally biased region" description="Polar residues" evidence="1">
    <location>
        <begin position="146"/>
        <end position="158"/>
    </location>
</feature>
<protein>
    <submittedName>
        <fullName evidence="3">Uncharacterized protein</fullName>
    </submittedName>
</protein>
<feature type="region of interest" description="Disordered" evidence="1">
    <location>
        <begin position="267"/>
        <end position="292"/>
    </location>
</feature>
<accession>A0A7R8W6F8</accession>
<feature type="compositionally biased region" description="Polar residues" evidence="1">
    <location>
        <begin position="166"/>
        <end position="181"/>
    </location>
</feature>
<feature type="transmembrane region" description="Helical" evidence="2">
    <location>
        <begin position="87"/>
        <end position="113"/>
    </location>
</feature>
<feature type="region of interest" description="Disordered" evidence="1">
    <location>
        <begin position="137"/>
        <end position="187"/>
    </location>
</feature>
<sequence length="552" mass="60991">MKIRQDAPVTYAARAQPNGAPPPNESYPPFAYNYPYGQPPLLVPLNYPSPSSSAPVVSTASVISGRSGSEIHRLTLHAQRPCPELDIVLGFLLGFCSLLCSFLLFLAFLRWLFRKAGLHKLTAGKVAEKLTGSWDKGKKEKVQVTPPDSYSPSNSKQNGLEDAEYQQGTTSPTDAPPSNYNPLAGYEHHNPITARTASLYNRLVNKLNTTVEMMSGLKTSAKSNSPRRHHETQQKERDKFRDVTGGRFVPDGEWESTARGVAVSNVKGGRPVRKTGHQKHHRSLRTTPSSPVTVQLFGGHQTPLNFNICYGDNHERFTKTVDVYASTGTLEREDESHTKVNRYRIGETIKKEAGSETVTPWAPSDNESPSASTAATENVHRFKSGPFVSELKESVVQAAQTQYPTGNNAAVQTEVIPVFVRETLTEANTSVYRGADIQWKDQSPSPPINETETDWDERLAHFKAMNRDFKISRAFFNSAFLSGRLAIPVSVSNHETIKVISNASSSGTRLSKHFLEGADTCQSTATVRKPFPHDEQRLKLQVSQSMRSLQAV</sequence>
<name>A0A7R8W6F8_9CRUS</name>
<organism evidence="3">
    <name type="scientific">Cyprideis torosa</name>
    <dbReference type="NCBI Taxonomy" id="163714"/>
    <lineage>
        <taxon>Eukaryota</taxon>
        <taxon>Metazoa</taxon>
        <taxon>Ecdysozoa</taxon>
        <taxon>Arthropoda</taxon>
        <taxon>Crustacea</taxon>
        <taxon>Oligostraca</taxon>
        <taxon>Ostracoda</taxon>
        <taxon>Podocopa</taxon>
        <taxon>Podocopida</taxon>
        <taxon>Cytherocopina</taxon>
        <taxon>Cytheroidea</taxon>
        <taxon>Cytherideidae</taxon>
        <taxon>Cyprideis</taxon>
    </lineage>
</organism>
<dbReference type="AlphaFoldDB" id="A0A7R8W6F8"/>
<keyword evidence="2" id="KW-1133">Transmembrane helix</keyword>
<feature type="compositionally biased region" description="Basic and acidic residues" evidence="1">
    <location>
        <begin position="231"/>
        <end position="244"/>
    </location>
</feature>
<evidence type="ECO:0000256" key="1">
    <source>
        <dbReference type="SAM" id="MobiDB-lite"/>
    </source>
</evidence>